<gene>
    <name evidence="3" type="ORF">PLUA15_190125</name>
</gene>
<accession>A0AAX2H455</accession>
<evidence type="ECO:0000313" key="3">
    <source>
        <dbReference type="EMBL" id="SOB51098.1"/>
    </source>
</evidence>
<keyword evidence="2" id="KW-0812">Transmembrane</keyword>
<evidence type="ECO:0000313" key="4">
    <source>
        <dbReference type="Proteomes" id="UP000219564"/>
    </source>
</evidence>
<comment type="caution">
    <text evidence="3">The sequence shown here is derived from an EMBL/GenBank/DDBJ whole genome shotgun (WGS) entry which is preliminary data.</text>
</comment>
<protein>
    <submittedName>
        <fullName evidence="3">Uncharacterized protein</fullName>
    </submittedName>
</protein>
<dbReference type="AlphaFoldDB" id="A0AAX2H455"/>
<evidence type="ECO:0000256" key="1">
    <source>
        <dbReference type="SAM" id="Coils"/>
    </source>
</evidence>
<dbReference type="EMBL" id="OBKZ01000011">
    <property type="protein sequence ID" value="SOB51098.1"/>
    <property type="molecule type" value="Genomic_DNA"/>
</dbReference>
<organism evidence="3 4">
    <name type="scientific">Pseudomonas lundensis</name>
    <dbReference type="NCBI Taxonomy" id="86185"/>
    <lineage>
        <taxon>Bacteria</taxon>
        <taxon>Pseudomonadati</taxon>
        <taxon>Pseudomonadota</taxon>
        <taxon>Gammaproteobacteria</taxon>
        <taxon>Pseudomonadales</taxon>
        <taxon>Pseudomonadaceae</taxon>
        <taxon>Pseudomonas</taxon>
    </lineage>
</organism>
<feature type="coiled-coil region" evidence="1">
    <location>
        <begin position="155"/>
        <end position="189"/>
    </location>
</feature>
<reference evidence="3 4" key="1">
    <citation type="submission" date="2017-08" db="EMBL/GenBank/DDBJ databases">
        <authorList>
            <person name="Chaillou S."/>
        </authorList>
    </citation>
    <scope>NUCLEOTIDE SEQUENCE [LARGE SCALE GENOMIC DNA]</scope>
    <source>
        <strain evidence="3 4">MFPA15A1205</strain>
    </source>
</reference>
<feature type="transmembrane region" description="Helical" evidence="2">
    <location>
        <begin position="69"/>
        <end position="95"/>
    </location>
</feature>
<dbReference type="Proteomes" id="UP000219564">
    <property type="component" value="Unassembled WGS sequence"/>
</dbReference>
<proteinExistence type="predicted"/>
<sequence>MRTTLLQTLSRMEKRENGALKKSLLLAMLLIALMFLTYHLQVAYSGTSLIPLPSDPAQALNMLAFESLFQNLLFFVFYSMGVVLCGTIFFIVLHLESLFNLFSRTRKYENRCLRRYTKSGKDVNEPKLRLEISERFKENNSKDDDLFIANKKAEREKNLRQLTEHRQMIEELDRDLRTLENQHRLEVKKLYDEHKASRNI</sequence>
<keyword evidence="1" id="KW-0175">Coiled coil</keyword>
<keyword evidence="2" id="KW-0472">Membrane</keyword>
<keyword evidence="2" id="KW-1133">Transmembrane helix</keyword>
<evidence type="ECO:0000256" key="2">
    <source>
        <dbReference type="SAM" id="Phobius"/>
    </source>
</evidence>
<name>A0AAX2H455_9PSED</name>